<feature type="domain" description="DUF1731" evidence="3">
    <location>
        <begin position="253"/>
        <end position="299"/>
    </location>
</feature>
<dbReference type="Pfam" id="PF08338">
    <property type="entry name" value="DUF1731"/>
    <property type="match status" value="1"/>
</dbReference>
<feature type="domain" description="NAD-dependent epimerase/dehydratase" evidence="2">
    <location>
        <begin position="5"/>
        <end position="225"/>
    </location>
</feature>
<dbReference type="RefSeq" id="WP_120183162.1">
    <property type="nucleotide sequence ID" value="NZ_MBTA01000030.1"/>
</dbReference>
<dbReference type="InterPro" id="IPR001509">
    <property type="entry name" value="Epimerase_deHydtase"/>
</dbReference>
<evidence type="ECO:0000259" key="2">
    <source>
        <dbReference type="Pfam" id="PF01370"/>
    </source>
</evidence>
<dbReference type="Pfam" id="PF01370">
    <property type="entry name" value="Epimerase"/>
    <property type="match status" value="1"/>
</dbReference>
<reference evidence="4 5" key="1">
    <citation type="submission" date="2016-07" db="EMBL/GenBank/DDBJ databases">
        <title>Genome of Pelobium manganitolerans.</title>
        <authorList>
            <person name="Wu S."/>
            <person name="Wang G."/>
        </authorList>
    </citation>
    <scope>NUCLEOTIDE SEQUENCE [LARGE SCALE GENOMIC DNA]</scope>
    <source>
        <strain evidence="4 5">YS-25</strain>
    </source>
</reference>
<comment type="similarity">
    <text evidence="1">Belongs to the NAD(P)-dependent epimerase/dehydratase family. SDR39U1 subfamily.</text>
</comment>
<dbReference type="Gene3D" id="3.40.50.720">
    <property type="entry name" value="NAD(P)-binding Rossmann-like Domain"/>
    <property type="match status" value="1"/>
</dbReference>
<dbReference type="InterPro" id="IPR036291">
    <property type="entry name" value="NAD(P)-bd_dom_sf"/>
</dbReference>
<proteinExistence type="inferred from homology"/>
<name>A0A419S1I3_9SPHI</name>
<dbReference type="InterPro" id="IPR013549">
    <property type="entry name" value="DUF1731"/>
</dbReference>
<evidence type="ECO:0000256" key="1">
    <source>
        <dbReference type="ARBA" id="ARBA00009353"/>
    </source>
</evidence>
<dbReference type="SUPFAM" id="SSF51735">
    <property type="entry name" value="NAD(P)-binding Rossmann-fold domains"/>
    <property type="match status" value="1"/>
</dbReference>
<dbReference type="AlphaFoldDB" id="A0A419S1I3"/>
<sequence length="301" mass="32647">MGKKILVTGGTGAIGSVLCKLLVDEGHSVALLSRAPKKHTAYPTFKWDIEKQEIDPDCINGVDTILHLAGAGIADKRWTDERKKVLIDSRTQSIGLIYSLLRNKEHQVKTVVSASAAGYYSDRGDELLTESDAPANDFLAQCCIAWEKAVDKGKELGLRIVKMRTGVVLEKNTGALKPIAAPIKLGFGTALGSGKQWISWIHVKDVAQMYLFAIENKELSGVYNMCSPQPTTNEGLTKAVASQLHKPLWLPNVPAFALKLAMGEMSAVVLGSTKMSAKKIESTGFRFAYPELGSALKEIYG</sequence>
<evidence type="ECO:0000313" key="5">
    <source>
        <dbReference type="Proteomes" id="UP000283433"/>
    </source>
</evidence>
<organism evidence="4 5">
    <name type="scientific">Pelobium manganitolerans</name>
    <dbReference type="NCBI Taxonomy" id="1842495"/>
    <lineage>
        <taxon>Bacteria</taxon>
        <taxon>Pseudomonadati</taxon>
        <taxon>Bacteroidota</taxon>
        <taxon>Sphingobacteriia</taxon>
        <taxon>Sphingobacteriales</taxon>
        <taxon>Sphingobacteriaceae</taxon>
        <taxon>Pelobium</taxon>
    </lineage>
</organism>
<protein>
    <submittedName>
        <fullName evidence="4">TIGR01777 family protein</fullName>
    </submittedName>
</protein>
<keyword evidence="5" id="KW-1185">Reference proteome</keyword>
<dbReference type="PANTHER" id="PTHR11092:SF0">
    <property type="entry name" value="EPIMERASE FAMILY PROTEIN SDR39U1"/>
    <property type="match status" value="1"/>
</dbReference>
<evidence type="ECO:0000313" key="4">
    <source>
        <dbReference type="EMBL" id="RKD12344.1"/>
    </source>
</evidence>
<dbReference type="EMBL" id="MBTA01000030">
    <property type="protein sequence ID" value="RKD12344.1"/>
    <property type="molecule type" value="Genomic_DNA"/>
</dbReference>
<dbReference type="OrthoDB" id="9801773at2"/>
<comment type="caution">
    <text evidence="4">The sequence shown here is derived from an EMBL/GenBank/DDBJ whole genome shotgun (WGS) entry which is preliminary data.</text>
</comment>
<evidence type="ECO:0000259" key="3">
    <source>
        <dbReference type="Pfam" id="PF08338"/>
    </source>
</evidence>
<dbReference type="NCBIfam" id="TIGR01777">
    <property type="entry name" value="yfcH"/>
    <property type="match status" value="1"/>
</dbReference>
<dbReference type="PANTHER" id="PTHR11092">
    <property type="entry name" value="SUGAR NUCLEOTIDE EPIMERASE RELATED"/>
    <property type="match status" value="1"/>
</dbReference>
<dbReference type="Proteomes" id="UP000283433">
    <property type="component" value="Unassembled WGS sequence"/>
</dbReference>
<gene>
    <name evidence="4" type="ORF">BCY91_11855</name>
</gene>
<accession>A0A419S1I3</accession>
<dbReference type="InterPro" id="IPR010099">
    <property type="entry name" value="SDR39U1"/>
</dbReference>